<dbReference type="PANTHER" id="PTHR46641">
    <property type="entry name" value="FMRFAMIDE RECEPTOR-RELATED"/>
    <property type="match status" value="1"/>
</dbReference>
<accession>A0A8W8KF57</accession>
<name>A0A8W8KF57_MAGGI</name>
<evidence type="ECO:0000256" key="3">
    <source>
        <dbReference type="ARBA" id="ARBA00022989"/>
    </source>
</evidence>
<feature type="transmembrane region" description="Helical" evidence="5">
    <location>
        <begin position="263"/>
        <end position="283"/>
    </location>
</feature>
<dbReference type="AlphaFoldDB" id="A0A8W8KF57"/>
<dbReference type="PRINTS" id="PR00237">
    <property type="entry name" value="GPCRRHODOPSN"/>
</dbReference>
<comment type="subcellular location">
    <subcellularLocation>
        <location evidence="1">Membrane</location>
    </subcellularLocation>
</comment>
<feature type="domain" description="G-protein coupled receptors family 1 profile" evidence="6">
    <location>
        <begin position="57"/>
        <end position="324"/>
    </location>
</feature>
<dbReference type="InterPro" id="IPR000276">
    <property type="entry name" value="GPCR_Rhodpsn"/>
</dbReference>
<dbReference type="Pfam" id="PF00001">
    <property type="entry name" value="7tm_1"/>
    <property type="match status" value="1"/>
</dbReference>
<feature type="transmembrane region" description="Helical" evidence="5">
    <location>
        <begin position="165"/>
        <end position="189"/>
    </location>
</feature>
<keyword evidence="8" id="KW-1185">Reference proteome</keyword>
<feature type="transmembrane region" description="Helical" evidence="5">
    <location>
        <begin position="120"/>
        <end position="145"/>
    </location>
</feature>
<dbReference type="PROSITE" id="PS50262">
    <property type="entry name" value="G_PROTEIN_RECEP_F1_2"/>
    <property type="match status" value="1"/>
</dbReference>
<dbReference type="GO" id="GO:0016020">
    <property type="term" value="C:membrane"/>
    <property type="evidence" value="ECO:0007669"/>
    <property type="project" value="UniProtKB-SubCell"/>
</dbReference>
<keyword evidence="4 5" id="KW-0472">Membrane</keyword>
<dbReference type="CDD" id="cd14978">
    <property type="entry name" value="7tmA_FMRFamide_R-like"/>
    <property type="match status" value="1"/>
</dbReference>
<dbReference type="OrthoDB" id="10033446at2759"/>
<evidence type="ECO:0000313" key="7">
    <source>
        <dbReference type="EnsemblMetazoa" id="G23624.1:cds"/>
    </source>
</evidence>
<feature type="transmembrane region" description="Helical" evidence="5">
    <location>
        <begin position="40"/>
        <end position="65"/>
    </location>
</feature>
<dbReference type="EnsemblMetazoa" id="G23624.1">
    <property type="protein sequence ID" value="G23624.1:cds"/>
    <property type="gene ID" value="G23624"/>
</dbReference>
<organism evidence="7 8">
    <name type="scientific">Magallana gigas</name>
    <name type="common">Pacific oyster</name>
    <name type="synonym">Crassostrea gigas</name>
    <dbReference type="NCBI Taxonomy" id="29159"/>
    <lineage>
        <taxon>Eukaryota</taxon>
        <taxon>Metazoa</taxon>
        <taxon>Spiralia</taxon>
        <taxon>Lophotrochozoa</taxon>
        <taxon>Mollusca</taxon>
        <taxon>Bivalvia</taxon>
        <taxon>Autobranchia</taxon>
        <taxon>Pteriomorphia</taxon>
        <taxon>Ostreida</taxon>
        <taxon>Ostreoidea</taxon>
        <taxon>Ostreidae</taxon>
        <taxon>Magallana</taxon>
    </lineage>
</organism>
<protein>
    <recommendedName>
        <fullName evidence="6">G-protein coupled receptors family 1 profile domain-containing protein</fullName>
    </recommendedName>
</protein>
<evidence type="ECO:0000259" key="6">
    <source>
        <dbReference type="PROSITE" id="PS50262"/>
    </source>
</evidence>
<dbReference type="InterPro" id="IPR052954">
    <property type="entry name" value="GPCR-Ligand_Int"/>
</dbReference>
<dbReference type="GO" id="GO:0004930">
    <property type="term" value="F:G protein-coupled receptor activity"/>
    <property type="evidence" value="ECO:0007669"/>
    <property type="project" value="InterPro"/>
</dbReference>
<keyword evidence="2 5" id="KW-0812">Transmembrane</keyword>
<keyword evidence="3 5" id="KW-1133">Transmembrane helix</keyword>
<evidence type="ECO:0000313" key="8">
    <source>
        <dbReference type="Proteomes" id="UP000005408"/>
    </source>
</evidence>
<feature type="transmembrane region" description="Helical" evidence="5">
    <location>
        <begin position="303"/>
        <end position="327"/>
    </location>
</feature>
<dbReference type="Proteomes" id="UP000005408">
    <property type="component" value="Unassembled WGS sequence"/>
</dbReference>
<evidence type="ECO:0000256" key="2">
    <source>
        <dbReference type="ARBA" id="ARBA00022692"/>
    </source>
</evidence>
<feature type="transmembrane region" description="Helical" evidence="5">
    <location>
        <begin position="218"/>
        <end position="243"/>
    </location>
</feature>
<sequence>MVNESHVLTINCSSGANEEDFNTTSVFTEEQIRIVRTLHYYLYGIIIPVVCLFGILGNILNVVIFTRKKNKGKSDEVEYCTTICWVSLAVSDMMFCIVTFPSGFQNVRQTIFHRREFMLYYIMFSSAFISVFILSSTMLTVLTALMRYLVVCHPFRSHQLISVKATSICVVVVVLISIAFNFVSFWQYVTDDCMDEDYTKIHLSSLFSNSSFKYTQKLLWAVFGNFVPLSILLYCNLQLIRALRQSRQLRLRHSRDETSCLSAHRRINITLVTIIIFFIILVAPSEITKFIMLLNKDEGFSYVVVSLVTNTLQCINFSVNFVLYYVIIAPFRLTLHEYLRSSIRTICRMKKESRSSDRVDKEPQTEMLLFRKENHHRHPSSFS</sequence>
<dbReference type="InterPro" id="IPR017452">
    <property type="entry name" value="GPCR_Rhodpsn_7TM"/>
</dbReference>
<evidence type="ECO:0000256" key="1">
    <source>
        <dbReference type="ARBA" id="ARBA00004370"/>
    </source>
</evidence>
<dbReference type="OMA" id="RTICRMK"/>
<dbReference type="Gene3D" id="1.20.1070.10">
    <property type="entry name" value="Rhodopsin 7-helix transmembrane proteins"/>
    <property type="match status" value="1"/>
</dbReference>
<evidence type="ECO:0000256" key="5">
    <source>
        <dbReference type="SAM" id="Phobius"/>
    </source>
</evidence>
<evidence type="ECO:0000256" key="4">
    <source>
        <dbReference type="ARBA" id="ARBA00023136"/>
    </source>
</evidence>
<proteinExistence type="predicted"/>
<dbReference type="PANTHER" id="PTHR46641:SF2">
    <property type="entry name" value="FMRFAMIDE RECEPTOR"/>
    <property type="match status" value="1"/>
</dbReference>
<reference evidence="7" key="1">
    <citation type="submission" date="2022-08" db="UniProtKB">
        <authorList>
            <consortium name="EnsemblMetazoa"/>
        </authorList>
    </citation>
    <scope>IDENTIFICATION</scope>
    <source>
        <strain evidence="7">05x7-T-G4-1.051#20</strain>
    </source>
</reference>
<dbReference type="SUPFAM" id="SSF81321">
    <property type="entry name" value="Family A G protein-coupled receptor-like"/>
    <property type="match status" value="1"/>
</dbReference>
<feature type="transmembrane region" description="Helical" evidence="5">
    <location>
        <begin position="77"/>
        <end position="100"/>
    </location>
</feature>